<feature type="compositionally biased region" description="Polar residues" evidence="1">
    <location>
        <begin position="399"/>
        <end position="411"/>
    </location>
</feature>
<feature type="region of interest" description="Disordered" evidence="1">
    <location>
        <begin position="1"/>
        <end position="138"/>
    </location>
</feature>
<evidence type="ECO:0000259" key="2">
    <source>
        <dbReference type="PROSITE" id="PS00036"/>
    </source>
</evidence>
<dbReference type="EMBL" id="LJBN01000212">
    <property type="protein sequence ID" value="OOQ82750.1"/>
    <property type="molecule type" value="Genomic_DNA"/>
</dbReference>
<feature type="compositionally biased region" description="Polar residues" evidence="1">
    <location>
        <begin position="73"/>
        <end position="83"/>
    </location>
</feature>
<feature type="compositionally biased region" description="Low complexity" evidence="1">
    <location>
        <begin position="488"/>
        <end position="499"/>
    </location>
</feature>
<reference evidence="4" key="1">
    <citation type="submission" date="2015-09" db="EMBL/GenBank/DDBJ databases">
        <authorList>
            <person name="Fill T.P."/>
            <person name="Baretta J.F."/>
            <person name="de Almeida L.G."/>
            <person name="Rocha M."/>
            <person name="de Souza D.H."/>
            <person name="Malavazi I."/>
            <person name="Cerdeira L.T."/>
            <person name="Hong H."/>
            <person name="Samborskyy M."/>
            <person name="de Vasconcelos A.T."/>
            <person name="Leadlay P."/>
            <person name="Rodrigues-Filho E."/>
        </authorList>
    </citation>
    <scope>NUCLEOTIDE SEQUENCE [LARGE SCALE GENOMIC DNA]</scope>
    <source>
        <strain evidence="4">LaBioMMi 136</strain>
    </source>
</reference>
<organism evidence="3 4">
    <name type="scientific">Penicillium brasilianum</name>
    <dbReference type="NCBI Taxonomy" id="104259"/>
    <lineage>
        <taxon>Eukaryota</taxon>
        <taxon>Fungi</taxon>
        <taxon>Dikarya</taxon>
        <taxon>Ascomycota</taxon>
        <taxon>Pezizomycotina</taxon>
        <taxon>Eurotiomycetes</taxon>
        <taxon>Eurotiomycetidae</taxon>
        <taxon>Eurotiales</taxon>
        <taxon>Aspergillaceae</taxon>
        <taxon>Penicillium</taxon>
    </lineage>
</organism>
<feature type="compositionally biased region" description="Low complexity" evidence="1">
    <location>
        <begin position="10"/>
        <end position="19"/>
    </location>
</feature>
<evidence type="ECO:0000256" key="1">
    <source>
        <dbReference type="SAM" id="MobiDB-lite"/>
    </source>
</evidence>
<name>A0A1S9RBV2_PENBI</name>
<protein>
    <recommendedName>
        <fullName evidence="2">BZIP domain-containing protein</fullName>
    </recommendedName>
</protein>
<feature type="compositionally biased region" description="Basic and acidic residues" evidence="1">
    <location>
        <begin position="473"/>
        <end position="487"/>
    </location>
</feature>
<sequence>METSSNGEVSSSRKISSFSIENDTIPPHGTPSFFSPQQPSSESPSQGPLNFSIASRSSSSPQITISPIDISSFTTDHSQQSWLPTPPPTQPLASNSINSNSNNNSALQDFVLYPTPPAPHPQPHPRDSRLSAPSSTTLRPSALQPFLAQNNPRRHSFSLQLQRHLQQQFSGSPIPDPRVTKLARSPSHWSYSNSIAHTPQHHAASVPSRSPHRPPVPQFSTTHKILPTRTSRRNMSTPNFSGNTSTLLPRSSSNIPAHTSSSDHDAELFGLPSAGFTVGMGSPFELGLPLESDSGAFSPAPQGTVSPKDLMNEGASFPPSATWTDLSTPSFESPEATFSSNTSPLFTEMDAFSQSAWPSLFEGDEVSMDALSNFGLPSVEKPVKQEMVHPIVSVPAQPQRLSTPSVSSPISATGGAKPSSVAGISRSRKELSPIAFDPTDPVAAKRARNTEAARKSRAKKLQRQMSAEAQIAELRRQLEESRAENAKLKAQLQTQQQFA</sequence>
<feature type="compositionally biased region" description="Polar residues" evidence="1">
    <location>
        <begin position="233"/>
        <end position="260"/>
    </location>
</feature>
<feature type="compositionally biased region" description="Low complexity" evidence="1">
    <location>
        <begin position="31"/>
        <end position="72"/>
    </location>
</feature>
<feature type="compositionally biased region" description="Low complexity" evidence="1">
    <location>
        <begin position="94"/>
        <end position="105"/>
    </location>
</feature>
<dbReference type="InterPro" id="IPR046347">
    <property type="entry name" value="bZIP_sf"/>
</dbReference>
<dbReference type="Proteomes" id="UP000190744">
    <property type="component" value="Unassembled WGS sequence"/>
</dbReference>
<dbReference type="CDD" id="cd12193">
    <property type="entry name" value="bZIP_GCN4"/>
    <property type="match status" value="1"/>
</dbReference>
<feature type="region of interest" description="Disordered" evidence="1">
    <location>
        <begin position="292"/>
        <end position="342"/>
    </location>
</feature>
<dbReference type="PROSITE" id="PS00036">
    <property type="entry name" value="BZIP_BASIC"/>
    <property type="match status" value="1"/>
</dbReference>
<dbReference type="InterPro" id="IPR004827">
    <property type="entry name" value="bZIP"/>
</dbReference>
<dbReference type="Gene3D" id="3.30.160.60">
    <property type="entry name" value="Classic Zinc Finger"/>
    <property type="match status" value="1"/>
</dbReference>
<feature type="compositionally biased region" description="Polar residues" evidence="1">
    <location>
        <begin position="319"/>
        <end position="342"/>
    </location>
</feature>
<dbReference type="GO" id="GO:0003700">
    <property type="term" value="F:DNA-binding transcription factor activity"/>
    <property type="evidence" value="ECO:0007669"/>
    <property type="project" value="InterPro"/>
</dbReference>
<comment type="caution">
    <text evidence="3">The sequence shown here is derived from an EMBL/GenBank/DDBJ whole genome shotgun (WGS) entry which is preliminary data.</text>
</comment>
<feature type="region of interest" description="Disordered" evidence="1">
    <location>
        <begin position="398"/>
        <end position="499"/>
    </location>
</feature>
<accession>A0A1S9RBV2</accession>
<feature type="domain" description="BZIP" evidence="2">
    <location>
        <begin position="445"/>
        <end position="459"/>
    </location>
</feature>
<evidence type="ECO:0000313" key="4">
    <source>
        <dbReference type="Proteomes" id="UP000190744"/>
    </source>
</evidence>
<dbReference type="SUPFAM" id="SSF57959">
    <property type="entry name" value="Leucine zipper domain"/>
    <property type="match status" value="1"/>
</dbReference>
<dbReference type="AlphaFoldDB" id="A0A1S9RBV2"/>
<feature type="region of interest" description="Disordered" evidence="1">
    <location>
        <begin position="190"/>
        <end position="263"/>
    </location>
</feature>
<gene>
    <name evidence="3" type="ORF">PEBR_37697</name>
</gene>
<evidence type="ECO:0000313" key="3">
    <source>
        <dbReference type="EMBL" id="OOQ82750.1"/>
    </source>
</evidence>
<proteinExistence type="predicted"/>